<dbReference type="EMBL" id="OE001781">
    <property type="protein sequence ID" value="CAD7457566.1"/>
    <property type="molecule type" value="Genomic_DNA"/>
</dbReference>
<feature type="region of interest" description="Disordered" evidence="1">
    <location>
        <begin position="147"/>
        <end position="175"/>
    </location>
</feature>
<evidence type="ECO:0000256" key="1">
    <source>
        <dbReference type="SAM" id="MobiDB-lite"/>
    </source>
</evidence>
<reference evidence="2" key="1">
    <citation type="submission" date="2020-11" db="EMBL/GenBank/DDBJ databases">
        <authorList>
            <person name="Tran Van P."/>
        </authorList>
    </citation>
    <scope>NUCLEOTIDE SEQUENCE</scope>
</reference>
<protein>
    <submittedName>
        <fullName evidence="2">Uncharacterized protein</fullName>
    </submittedName>
</protein>
<feature type="compositionally biased region" description="Polar residues" evidence="1">
    <location>
        <begin position="155"/>
        <end position="167"/>
    </location>
</feature>
<proteinExistence type="predicted"/>
<organism evidence="2">
    <name type="scientific">Timema tahoe</name>
    <dbReference type="NCBI Taxonomy" id="61484"/>
    <lineage>
        <taxon>Eukaryota</taxon>
        <taxon>Metazoa</taxon>
        <taxon>Ecdysozoa</taxon>
        <taxon>Arthropoda</taxon>
        <taxon>Hexapoda</taxon>
        <taxon>Insecta</taxon>
        <taxon>Pterygota</taxon>
        <taxon>Neoptera</taxon>
        <taxon>Polyneoptera</taxon>
        <taxon>Phasmatodea</taxon>
        <taxon>Timematodea</taxon>
        <taxon>Timematoidea</taxon>
        <taxon>Timematidae</taxon>
        <taxon>Timema</taxon>
    </lineage>
</organism>
<sequence length="195" mass="21450">MIQKRALQGSTSRVFRVGNIPQVSRFSVSARRSTDISVLRRNCLETNKKKVHTFINMLGTPNQESNFDLPVIGSFISCKSNALDHVATETGGRVGDHCGEKKNSLSTFYRDSNVYLSVTGKPDPTFNTEIIQVSLESGARSVSCRTTTRRTGSSEVHNNHSLTSQTDVGMKPPPGEEKLDGYSTVLKSIDIIDKK</sequence>
<accession>A0A7R9NV92</accession>
<name>A0A7R9NV92_9NEOP</name>
<evidence type="ECO:0000313" key="2">
    <source>
        <dbReference type="EMBL" id="CAD7457566.1"/>
    </source>
</evidence>
<gene>
    <name evidence="2" type="ORF">TTEB3V08_LOCUS5559</name>
</gene>
<dbReference type="AlphaFoldDB" id="A0A7R9NV92"/>